<dbReference type="EMBL" id="GG745335">
    <property type="protein sequence ID" value="KNE60039.1"/>
    <property type="molecule type" value="Genomic_DNA"/>
</dbReference>
<keyword evidence="2" id="KW-1185">Reference proteome</keyword>
<accession>A0A0L0SC96</accession>
<dbReference type="AlphaFoldDB" id="A0A0L0SC96"/>
<name>A0A0L0SC96_ALLM3</name>
<evidence type="ECO:0000313" key="2">
    <source>
        <dbReference type="Proteomes" id="UP000054350"/>
    </source>
</evidence>
<gene>
    <name evidence="1" type="ORF">AMAG_18459</name>
</gene>
<evidence type="ECO:0000313" key="1">
    <source>
        <dbReference type="EMBL" id="KNE60039.1"/>
    </source>
</evidence>
<sequence>MKEKQHKAQRSIIGLVRCLGLVHVREPLHRFLRGQRQPNVRPLEMRHRFGDIHVDFHGPVPVAARQDAISESEFGAVISRIELVRFLVLAHCIFREGNDVQLRAHVTLVLVILEVGDPTQ</sequence>
<organism evidence="1 2">
    <name type="scientific">Allomyces macrogynus (strain ATCC 38327)</name>
    <name type="common">Allomyces javanicus var. macrogynus</name>
    <dbReference type="NCBI Taxonomy" id="578462"/>
    <lineage>
        <taxon>Eukaryota</taxon>
        <taxon>Fungi</taxon>
        <taxon>Fungi incertae sedis</taxon>
        <taxon>Blastocladiomycota</taxon>
        <taxon>Blastocladiomycetes</taxon>
        <taxon>Blastocladiales</taxon>
        <taxon>Blastocladiaceae</taxon>
        <taxon>Allomyces</taxon>
    </lineage>
</organism>
<protein>
    <submittedName>
        <fullName evidence="1">Uncharacterized protein</fullName>
    </submittedName>
</protein>
<dbReference type="Proteomes" id="UP000054350">
    <property type="component" value="Unassembled WGS sequence"/>
</dbReference>
<reference evidence="1 2" key="1">
    <citation type="submission" date="2009-11" db="EMBL/GenBank/DDBJ databases">
        <title>Annotation of Allomyces macrogynus ATCC 38327.</title>
        <authorList>
            <consortium name="The Broad Institute Genome Sequencing Platform"/>
            <person name="Russ C."/>
            <person name="Cuomo C."/>
            <person name="Burger G."/>
            <person name="Gray M.W."/>
            <person name="Holland P.W.H."/>
            <person name="King N."/>
            <person name="Lang F.B.F."/>
            <person name="Roger A.J."/>
            <person name="Ruiz-Trillo I."/>
            <person name="Young S.K."/>
            <person name="Zeng Q."/>
            <person name="Gargeya S."/>
            <person name="Fitzgerald M."/>
            <person name="Haas B."/>
            <person name="Abouelleil A."/>
            <person name="Alvarado L."/>
            <person name="Arachchi H.M."/>
            <person name="Berlin A."/>
            <person name="Chapman S.B."/>
            <person name="Gearin G."/>
            <person name="Goldberg J."/>
            <person name="Griggs A."/>
            <person name="Gujja S."/>
            <person name="Hansen M."/>
            <person name="Heiman D."/>
            <person name="Howarth C."/>
            <person name="Larimer J."/>
            <person name="Lui A."/>
            <person name="MacDonald P.J.P."/>
            <person name="McCowen C."/>
            <person name="Montmayeur A."/>
            <person name="Murphy C."/>
            <person name="Neiman D."/>
            <person name="Pearson M."/>
            <person name="Priest M."/>
            <person name="Roberts A."/>
            <person name="Saif S."/>
            <person name="Shea T."/>
            <person name="Sisk P."/>
            <person name="Stolte C."/>
            <person name="Sykes S."/>
            <person name="Wortman J."/>
            <person name="Nusbaum C."/>
            <person name="Birren B."/>
        </authorList>
    </citation>
    <scope>NUCLEOTIDE SEQUENCE [LARGE SCALE GENOMIC DNA]</scope>
    <source>
        <strain evidence="1 2">ATCC 38327</strain>
    </source>
</reference>
<proteinExistence type="predicted"/>
<dbReference type="VEuPathDB" id="FungiDB:AMAG_18459"/>
<reference evidence="2" key="2">
    <citation type="submission" date="2009-11" db="EMBL/GenBank/DDBJ databases">
        <title>The Genome Sequence of Allomyces macrogynus strain ATCC 38327.</title>
        <authorList>
            <consortium name="The Broad Institute Genome Sequencing Platform"/>
            <person name="Russ C."/>
            <person name="Cuomo C."/>
            <person name="Shea T."/>
            <person name="Young S.K."/>
            <person name="Zeng Q."/>
            <person name="Koehrsen M."/>
            <person name="Haas B."/>
            <person name="Borodovsky M."/>
            <person name="Guigo R."/>
            <person name="Alvarado L."/>
            <person name="Berlin A."/>
            <person name="Borenstein D."/>
            <person name="Chen Z."/>
            <person name="Engels R."/>
            <person name="Freedman E."/>
            <person name="Gellesch M."/>
            <person name="Goldberg J."/>
            <person name="Griggs A."/>
            <person name="Gujja S."/>
            <person name="Heiman D."/>
            <person name="Hepburn T."/>
            <person name="Howarth C."/>
            <person name="Jen D."/>
            <person name="Larson L."/>
            <person name="Lewis B."/>
            <person name="Mehta T."/>
            <person name="Park D."/>
            <person name="Pearson M."/>
            <person name="Roberts A."/>
            <person name="Saif S."/>
            <person name="Shenoy N."/>
            <person name="Sisk P."/>
            <person name="Stolte C."/>
            <person name="Sykes S."/>
            <person name="Walk T."/>
            <person name="White J."/>
            <person name="Yandava C."/>
            <person name="Burger G."/>
            <person name="Gray M.W."/>
            <person name="Holland P.W.H."/>
            <person name="King N."/>
            <person name="Lang F.B.F."/>
            <person name="Roger A.J."/>
            <person name="Ruiz-Trillo I."/>
            <person name="Lander E."/>
            <person name="Nusbaum C."/>
        </authorList>
    </citation>
    <scope>NUCLEOTIDE SEQUENCE [LARGE SCALE GENOMIC DNA]</scope>
    <source>
        <strain evidence="2">ATCC 38327</strain>
    </source>
</reference>